<evidence type="ECO:0000313" key="2">
    <source>
        <dbReference type="EMBL" id="KAH7159480.1"/>
    </source>
</evidence>
<dbReference type="OrthoDB" id="332863at2759"/>
<dbReference type="Proteomes" id="UP000717696">
    <property type="component" value="Unassembled WGS sequence"/>
</dbReference>
<accession>A0A9P9FAM6</accession>
<reference evidence="2" key="1">
    <citation type="journal article" date="2021" name="Nat. Commun.">
        <title>Genetic determinants of endophytism in the Arabidopsis root mycobiome.</title>
        <authorList>
            <person name="Mesny F."/>
            <person name="Miyauchi S."/>
            <person name="Thiergart T."/>
            <person name="Pickel B."/>
            <person name="Atanasova L."/>
            <person name="Karlsson M."/>
            <person name="Huettel B."/>
            <person name="Barry K.W."/>
            <person name="Haridas S."/>
            <person name="Chen C."/>
            <person name="Bauer D."/>
            <person name="Andreopoulos W."/>
            <person name="Pangilinan J."/>
            <person name="LaButti K."/>
            <person name="Riley R."/>
            <person name="Lipzen A."/>
            <person name="Clum A."/>
            <person name="Drula E."/>
            <person name="Henrissat B."/>
            <person name="Kohler A."/>
            <person name="Grigoriev I.V."/>
            <person name="Martin F.M."/>
            <person name="Hacquard S."/>
        </authorList>
    </citation>
    <scope>NUCLEOTIDE SEQUENCE</scope>
    <source>
        <strain evidence="2">MPI-CAGE-AT-0021</strain>
    </source>
</reference>
<feature type="compositionally biased region" description="Basic and acidic residues" evidence="1">
    <location>
        <begin position="1"/>
        <end position="14"/>
    </location>
</feature>
<organism evidence="2 3">
    <name type="scientific">Dactylonectria estremocensis</name>
    <dbReference type="NCBI Taxonomy" id="1079267"/>
    <lineage>
        <taxon>Eukaryota</taxon>
        <taxon>Fungi</taxon>
        <taxon>Dikarya</taxon>
        <taxon>Ascomycota</taxon>
        <taxon>Pezizomycotina</taxon>
        <taxon>Sordariomycetes</taxon>
        <taxon>Hypocreomycetidae</taxon>
        <taxon>Hypocreales</taxon>
        <taxon>Nectriaceae</taxon>
        <taxon>Dactylonectria</taxon>
    </lineage>
</organism>
<evidence type="ECO:0000313" key="3">
    <source>
        <dbReference type="Proteomes" id="UP000717696"/>
    </source>
</evidence>
<feature type="region of interest" description="Disordered" evidence="1">
    <location>
        <begin position="1"/>
        <end position="21"/>
    </location>
</feature>
<proteinExistence type="predicted"/>
<gene>
    <name evidence="2" type="ORF">B0J13DRAFT_108720</name>
</gene>
<dbReference type="EMBL" id="JAGMUU010000002">
    <property type="protein sequence ID" value="KAH7159480.1"/>
    <property type="molecule type" value="Genomic_DNA"/>
</dbReference>
<protein>
    <submittedName>
        <fullName evidence="2">Uncharacterized protein</fullName>
    </submittedName>
</protein>
<comment type="caution">
    <text evidence="2">The sequence shown here is derived from an EMBL/GenBank/DDBJ whole genome shotgun (WGS) entry which is preliminary data.</text>
</comment>
<keyword evidence="3" id="KW-1185">Reference proteome</keyword>
<evidence type="ECO:0000256" key="1">
    <source>
        <dbReference type="SAM" id="MobiDB-lite"/>
    </source>
</evidence>
<name>A0A9P9FAM6_9HYPO</name>
<dbReference type="AlphaFoldDB" id="A0A9P9FAM6"/>
<sequence>MELLPRPDVKDSWKSSHGKSSGFNWVGKHSRLPLCHLLLRRHVQHYHRYPPLQITMDGKQASKFFSDIKADILVPMHYES</sequence>